<dbReference type="Proteomes" id="UP000613740">
    <property type="component" value="Unassembled WGS sequence"/>
</dbReference>
<accession>A0A835VR14</accession>
<feature type="region of interest" description="Disordered" evidence="1">
    <location>
        <begin position="15"/>
        <end position="36"/>
    </location>
</feature>
<evidence type="ECO:0000313" key="2">
    <source>
        <dbReference type="EMBL" id="KAG2422668.1"/>
    </source>
</evidence>
<dbReference type="EMBL" id="JAEHOD010000200">
    <property type="protein sequence ID" value="KAG2422668.1"/>
    <property type="molecule type" value="Genomic_DNA"/>
</dbReference>
<evidence type="ECO:0000256" key="1">
    <source>
        <dbReference type="SAM" id="MobiDB-lite"/>
    </source>
</evidence>
<protein>
    <submittedName>
        <fullName evidence="2">Uncharacterized protein</fullName>
    </submittedName>
</protein>
<gene>
    <name evidence="2" type="ORF">HYH02_015402</name>
</gene>
<feature type="compositionally biased region" description="Basic and acidic residues" evidence="1">
    <location>
        <begin position="16"/>
        <end position="28"/>
    </location>
</feature>
<proteinExistence type="predicted"/>
<evidence type="ECO:0000313" key="3">
    <source>
        <dbReference type="Proteomes" id="UP000613740"/>
    </source>
</evidence>
<feature type="non-terminal residue" evidence="2">
    <location>
        <position position="1"/>
    </location>
</feature>
<keyword evidence="3" id="KW-1185">Reference proteome</keyword>
<reference evidence="2" key="1">
    <citation type="journal article" date="2020" name="bioRxiv">
        <title>Comparative genomics of Chlamydomonas.</title>
        <authorList>
            <person name="Craig R.J."/>
            <person name="Hasan A.R."/>
            <person name="Ness R.W."/>
            <person name="Keightley P.D."/>
        </authorList>
    </citation>
    <scope>NUCLEOTIDE SEQUENCE</scope>
    <source>
        <strain evidence="2">CCAP 11/173</strain>
    </source>
</reference>
<comment type="caution">
    <text evidence="2">The sequence shown here is derived from an EMBL/GenBank/DDBJ whole genome shotgun (WGS) entry which is preliminary data.</text>
</comment>
<sequence length="36" mass="4016">WLVVGHNSGQAAVLALHEDDLSQTDRKRNGQRTPMD</sequence>
<organism evidence="2 3">
    <name type="scientific">Chlamydomonas schloesseri</name>
    <dbReference type="NCBI Taxonomy" id="2026947"/>
    <lineage>
        <taxon>Eukaryota</taxon>
        <taxon>Viridiplantae</taxon>
        <taxon>Chlorophyta</taxon>
        <taxon>core chlorophytes</taxon>
        <taxon>Chlorophyceae</taxon>
        <taxon>CS clade</taxon>
        <taxon>Chlamydomonadales</taxon>
        <taxon>Chlamydomonadaceae</taxon>
        <taxon>Chlamydomonas</taxon>
    </lineage>
</organism>
<dbReference type="AlphaFoldDB" id="A0A835VR14"/>
<name>A0A835VR14_9CHLO</name>